<dbReference type="InterPro" id="IPR013325">
    <property type="entry name" value="RNA_pol_sigma_r2"/>
</dbReference>
<keyword evidence="3" id="KW-0731">Sigma factor</keyword>
<dbReference type="SUPFAM" id="SSF88659">
    <property type="entry name" value="Sigma3 and sigma4 domains of RNA polymerase sigma factors"/>
    <property type="match status" value="1"/>
</dbReference>
<proteinExistence type="inferred from homology"/>
<dbReference type="Pfam" id="PF04542">
    <property type="entry name" value="Sigma70_r2"/>
    <property type="match status" value="1"/>
</dbReference>
<evidence type="ECO:0000256" key="4">
    <source>
        <dbReference type="ARBA" id="ARBA00023163"/>
    </source>
</evidence>
<keyword evidence="8" id="KW-1185">Reference proteome</keyword>
<feature type="domain" description="RNA polymerase sigma-70 region 2" evidence="5">
    <location>
        <begin position="26"/>
        <end position="87"/>
    </location>
</feature>
<dbReference type="Pfam" id="PF08281">
    <property type="entry name" value="Sigma70_r4_2"/>
    <property type="match status" value="1"/>
</dbReference>
<evidence type="ECO:0000256" key="3">
    <source>
        <dbReference type="ARBA" id="ARBA00023082"/>
    </source>
</evidence>
<name>A0ABV6L740_9SPHI</name>
<dbReference type="InterPro" id="IPR014284">
    <property type="entry name" value="RNA_pol_sigma-70_dom"/>
</dbReference>
<evidence type="ECO:0000259" key="5">
    <source>
        <dbReference type="Pfam" id="PF04542"/>
    </source>
</evidence>
<dbReference type="InterPro" id="IPR013324">
    <property type="entry name" value="RNA_pol_sigma_r3/r4-like"/>
</dbReference>
<keyword evidence="4" id="KW-0804">Transcription</keyword>
<evidence type="ECO:0000256" key="2">
    <source>
        <dbReference type="ARBA" id="ARBA00023015"/>
    </source>
</evidence>
<dbReference type="InterPro" id="IPR039425">
    <property type="entry name" value="RNA_pol_sigma-70-like"/>
</dbReference>
<dbReference type="Proteomes" id="UP001589828">
    <property type="component" value="Unassembled WGS sequence"/>
</dbReference>
<dbReference type="SUPFAM" id="SSF88946">
    <property type="entry name" value="Sigma2 domain of RNA polymerase sigma factors"/>
    <property type="match status" value="1"/>
</dbReference>
<organism evidence="7 8">
    <name type="scientific">Mucilaginibacter angelicae</name>
    <dbReference type="NCBI Taxonomy" id="869718"/>
    <lineage>
        <taxon>Bacteria</taxon>
        <taxon>Pseudomonadati</taxon>
        <taxon>Bacteroidota</taxon>
        <taxon>Sphingobacteriia</taxon>
        <taxon>Sphingobacteriales</taxon>
        <taxon>Sphingobacteriaceae</taxon>
        <taxon>Mucilaginibacter</taxon>
    </lineage>
</organism>
<dbReference type="EMBL" id="JBHLTS010000022">
    <property type="protein sequence ID" value="MFC0515286.1"/>
    <property type="molecule type" value="Genomic_DNA"/>
</dbReference>
<evidence type="ECO:0000313" key="8">
    <source>
        <dbReference type="Proteomes" id="UP001589828"/>
    </source>
</evidence>
<sequence length="195" mass="23124">MFKSLKSDSDLWNDIRNDDGSAFDELFNRYWVRMYKIAFRQLNDEESSLEIVHDIFLSLWNRRKELEINKFSNFLLTAMRYQLYSRSKTAKLSLVYKADFIESDHLSESNTGEIRLQDFELKNELDKYLNQLPERCHEIFNLSRIEHLSNQDIADRLGISKKTVENQLTIALKHLRLAFKNIASFIAIALLLLLR</sequence>
<dbReference type="PANTHER" id="PTHR43133:SF46">
    <property type="entry name" value="RNA POLYMERASE SIGMA-70 FACTOR ECF SUBFAMILY"/>
    <property type="match status" value="1"/>
</dbReference>
<dbReference type="NCBIfam" id="TIGR02985">
    <property type="entry name" value="Sig70_bacteroi1"/>
    <property type="match status" value="1"/>
</dbReference>
<dbReference type="InterPro" id="IPR014327">
    <property type="entry name" value="RNA_pol_sigma70_bacteroid"/>
</dbReference>
<keyword evidence="2" id="KW-0805">Transcription regulation</keyword>
<dbReference type="NCBIfam" id="TIGR02937">
    <property type="entry name" value="sigma70-ECF"/>
    <property type="match status" value="1"/>
</dbReference>
<comment type="caution">
    <text evidence="7">The sequence shown here is derived from an EMBL/GenBank/DDBJ whole genome shotgun (WGS) entry which is preliminary data.</text>
</comment>
<dbReference type="InterPro" id="IPR036388">
    <property type="entry name" value="WH-like_DNA-bd_sf"/>
</dbReference>
<feature type="domain" description="RNA polymerase sigma factor 70 region 4 type 2" evidence="6">
    <location>
        <begin position="123"/>
        <end position="175"/>
    </location>
</feature>
<accession>A0ABV6L740</accession>
<evidence type="ECO:0000259" key="6">
    <source>
        <dbReference type="Pfam" id="PF08281"/>
    </source>
</evidence>
<dbReference type="InterPro" id="IPR013249">
    <property type="entry name" value="RNA_pol_sigma70_r4_t2"/>
</dbReference>
<dbReference type="PANTHER" id="PTHR43133">
    <property type="entry name" value="RNA POLYMERASE ECF-TYPE SIGMA FACTO"/>
    <property type="match status" value="1"/>
</dbReference>
<protein>
    <submittedName>
        <fullName evidence="7">RNA polymerase sigma-70 factor</fullName>
    </submittedName>
</protein>
<dbReference type="Gene3D" id="1.10.1740.10">
    <property type="match status" value="1"/>
</dbReference>
<dbReference type="InterPro" id="IPR007627">
    <property type="entry name" value="RNA_pol_sigma70_r2"/>
</dbReference>
<evidence type="ECO:0000256" key="1">
    <source>
        <dbReference type="ARBA" id="ARBA00010641"/>
    </source>
</evidence>
<gene>
    <name evidence="7" type="ORF">ACFFGT_13790</name>
</gene>
<comment type="similarity">
    <text evidence="1">Belongs to the sigma-70 factor family. ECF subfamily.</text>
</comment>
<dbReference type="Gene3D" id="1.10.10.10">
    <property type="entry name" value="Winged helix-like DNA-binding domain superfamily/Winged helix DNA-binding domain"/>
    <property type="match status" value="1"/>
</dbReference>
<dbReference type="RefSeq" id="WP_377023121.1">
    <property type="nucleotide sequence ID" value="NZ_JBHLTS010000022.1"/>
</dbReference>
<reference evidence="7 8" key="1">
    <citation type="submission" date="2024-09" db="EMBL/GenBank/DDBJ databases">
        <authorList>
            <person name="Sun Q."/>
            <person name="Mori K."/>
        </authorList>
    </citation>
    <scope>NUCLEOTIDE SEQUENCE [LARGE SCALE GENOMIC DNA]</scope>
    <source>
        <strain evidence="7 8">NCAIM B.02415</strain>
    </source>
</reference>
<evidence type="ECO:0000313" key="7">
    <source>
        <dbReference type="EMBL" id="MFC0515286.1"/>
    </source>
</evidence>